<keyword evidence="1 5" id="KW-0963">Cytoplasm</keyword>
<dbReference type="InterPro" id="IPR036976">
    <property type="entry name" value="RimM_N_sf"/>
</dbReference>
<evidence type="ECO:0000256" key="3">
    <source>
        <dbReference type="ARBA" id="ARBA00022552"/>
    </source>
</evidence>
<evidence type="ECO:0000256" key="2">
    <source>
        <dbReference type="ARBA" id="ARBA00022517"/>
    </source>
</evidence>
<keyword evidence="2 5" id="KW-0690">Ribosome biogenesis</keyword>
<dbReference type="EMBL" id="VUNA01000018">
    <property type="protein sequence ID" value="MST71284.1"/>
    <property type="molecule type" value="Genomic_DNA"/>
</dbReference>
<evidence type="ECO:0000313" key="8">
    <source>
        <dbReference type="EMBL" id="MST71284.1"/>
    </source>
</evidence>
<comment type="subcellular location">
    <subcellularLocation>
        <location evidence="5">Cytoplasm</location>
    </subcellularLocation>
</comment>
<evidence type="ECO:0000256" key="5">
    <source>
        <dbReference type="HAMAP-Rule" id="MF_00014"/>
    </source>
</evidence>
<dbReference type="Proteomes" id="UP000469424">
    <property type="component" value="Unassembled WGS sequence"/>
</dbReference>
<dbReference type="Pfam" id="PF24986">
    <property type="entry name" value="PRC_RimM"/>
    <property type="match status" value="1"/>
</dbReference>
<dbReference type="GO" id="GO:0006364">
    <property type="term" value="P:rRNA processing"/>
    <property type="evidence" value="ECO:0007669"/>
    <property type="project" value="UniProtKB-UniRule"/>
</dbReference>
<evidence type="ECO:0000259" key="7">
    <source>
        <dbReference type="Pfam" id="PF24986"/>
    </source>
</evidence>
<evidence type="ECO:0000256" key="1">
    <source>
        <dbReference type="ARBA" id="ARBA00022490"/>
    </source>
</evidence>
<evidence type="ECO:0000256" key="4">
    <source>
        <dbReference type="ARBA" id="ARBA00023186"/>
    </source>
</evidence>
<dbReference type="SUPFAM" id="SSF50447">
    <property type="entry name" value="Translation proteins"/>
    <property type="match status" value="1"/>
</dbReference>
<dbReference type="PANTHER" id="PTHR33692:SF1">
    <property type="entry name" value="RIBOSOME MATURATION FACTOR RIMM"/>
    <property type="match status" value="1"/>
</dbReference>
<evidence type="ECO:0000259" key="6">
    <source>
        <dbReference type="Pfam" id="PF01782"/>
    </source>
</evidence>
<evidence type="ECO:0000313" key="9">
    <source>
        <dbReference type="Proteomes" id="UP000469424"/>
    </source>
</evidence>
<sequence length="176" mass="19695">MALKDDNTMVNIGRLTSAVGLKGEIKVLTYAEDSENLHEGTVLYMEKGGTITTAEVTGIRFQKNRPVIRLENVTDRNGAEALRNMEIYISEEDLEELPEGEYYIRDLIGCEVYDRASGRTLGKVDDVLQNTAQSVYRVLDENGKEILIPAVEAFEREIDPERGVIEVELIPGFLEG</sequence>
<comment type="domain">
    <text evidence="5">The PRC barrel domain binds ribosomal protein uS19.</text>
</comment>
<keyword evidence="4 5" id="KW-0143">Chaperone</keyword>
<dbReference type="PANTHER" id="PTHR33692">
    <property type="entry name" value="RIBOSOME MATURATION FACTOR RIMM"/>
    <property type="match status" value="1"/>
</dbReference>
<feature type="domain" description="RimM N-terminal" evidence="6">
    <location>
        <begin position="12"/>
        <end position="93"/>
    </location>
</feature>
<dbReference type="GO" id="GO:0005840">
    <property type="term" value="C:ribosome"/>
    <property type="evidence" value="ECO:0007669"/>
    <property type="project" value="InterPro"/>
</dbReference>
<dbReference type="InterPro" id="IPR009000">
    <property type="entry name" value="Transl_B-barrel_sf"/>
</dbReference>
<protein>
    <recommendedName>
        <fullName evidence="5">Ribosome maturation factor RimM</fullName>
    </recommendedName>
</protein>
<name>A0A6N7XJZ6_9FIRM</name>
<dbReference type="SUPFAM" id="SSF50346">
    <property type="entry name" value="PRC-barrel domain"/>
    <property type="match status" value="1"/>
</dbReference>
<keyword evidence="3 5" id="KW-0698">rRNA processing</keyword>
<dbReference type="Gene3D" id="2.40.30.60">
    <property type="entry name" value="RimM"/>
    <property type="match status" value="1"/>
</dbReference>
<dbReference type="GO" id="GO:0043022">
    <property type="term" value="F:ribosome binding"/>
    <property type="evidence" value="ECO:0007669"/>
    <property type="project" value="InterPro"/>
</dbReference>
<accession>A0A6N7XJZ6</accession>
<dbReference type="InterPro" id="IPR056792">
    <property type="entry name" value="PRC_RimM"/>
</dbReference>
<dbReference type="RefSeq" id="WP_154554848.1">
    <property type="nucleotide sequence ID" value="NZ_JAQXUZ010000009.1"/>
</dbReference>
<feature type="domain" description="Ribosome maturation factor RimM PRC barrel" evidence="7">
    <location>
        <begin position="106"/>
        <end position="169"/>
    </location>
</feature>
<dbReference type="NCBIfam" id="TIGR02273">
    <property type="entry name" value="16S_RimM"/>
    <property type="match status" value="1"/>
</dbReference>
<proteinExistence type="inferred from homology"/>
<dbReference type="GO" id="GO:0042274">
    <property type="term" value="P:ribosomal small subunit biogenesis"/>
    <property type="evidence" value="ECO:0007669"/>
    <property type="project" value="UniProtKB-UniRule"/>
</dbReference>
<dbReference type="AlphaFoldDB" id="A0A6N7XJZ6"/>
<comment type="subunit">
    <text evidence="5">Binds ribosomal protein uS19.</text>
</comment>
<comment type="similarity">
    <text evidence="5">Belongs to the RimM family.</text>
</comment>
<dbReference type="HAMAP" id="MF_00014">
    <property type="entry name" value="Ribosome_mat_RimM"/>
    <property type="match status" value="1"/>
</dbReference>
<dbReference type="GO" id="GO:0005737">
    <property type="term" value="C:cytoplasm"/>
    <property type="evidence" value="ECO:0007669"/>
    <property type="project" value="UniProtKB-SubCell"/>
</dbReference>
<reference evidence="8 9" key="1">
    <citation type="submission" date="2019-08" db="EMBL/GenBank/DDBJ databases">
        <title>In-depth cultivation of the pig gut microbiome towards novel bacterial diversity and tailored functional studies.</title>
        <authorList>
            <person name="Wylensek D."/>
            <person name="Hitch T.C.A."/>
            <person name="Clavel T."/>
        </authorList>
    </citation>
    <scope>NUCLEOTIDE SEQUENCE [LARGE SCALE GENOMIC DNA]</scope>
    <source>
        <strain evidence="8 9">WCA-MUC-591-APC-4B</strain>
    </source>
</reference>
<dbReference type="InterPro" id="IPR011033">
    <property type="entry name" value="PRC_barrel-like_sf"/>
</dbReference>
<gene>
    <name evidence="5 8" type="primary">rimM</name>
    <name evidence="8" type="ORF">FYJ65_08195</name>
</gene>
<comment type="caution">
    <text evidence="8">The sequence shown here is derived from an EMBL/GenBank/DDBJ whole genome shotgun (WGS) entry which is preliminary data.</text>
</comment>
<dbReference type="InterPro" id="IPR011961">
    <property type="entry name" value="RimM"/>
</dbReference>
<dbReference type="Pfam" id="PF01782">
    <property type="entry name" value="RimM"/>
    <property type="match status" value="1"/>
</dbReference>
<comment type="function">
    <text evidence="5">An accessory protein needed during the final step in the assembly of 30S ribosomal subunit, possibly for assembly of the head region. Essential for efficient processing of 16S rRNA. May be needed both before and after RbfA during the maturation of 16S rRNA. It has affinity for free ribosomal 30S subunits but not for 70S ribosomes.</text>
</comment>
<organism evidence="8 9">
    <name type="scientific">Mogibacterium kristiansenii</name>
    <dbReference type="NCBI Taxonomy" id="2606708"/>
    <lineage>
        <taxon>Bacteria</taxon>
        <taxon>Bacillati</taxon>
        <taxon>Bacillota</taxon>
        <taxon>Clostridia</taxon>
        <taxon>Peptostreptococcales</taxon>
        <taxon>Anaerovoracaceae</taxon>
        <taxon>Mogibacterium</taxon>
    </lineage>
</organism>
<keyword evidence="9" id="KW-1185">Reference proteome</keyword>
<dbReference type="Gene3D" id="2.30.30.240">
    <property type="entry name" value="PRC-barrel domain"/>
    <property type="match status" value="1"/>
</dbReference>
<dbReference type="InterPro" id="IPR002676">
    <property type="entry name" value="RimM_N"/>
</dbReference>